<dbReference type="SMART" id="SM00065">
    <property type="entry name" value="GAF"/>
    <property type="match status" value="1"/>
</dbReference>
<reference evidence="6 7" key="1">
    <citation type="submission" date="2016-10" db="EMBL/GenBank/DDBJ databases">
        <authorList>
            <person name="de Groot N.N."/>
        </authorList>
    </citation>
    <scope>NUCLEOTIDE SEQUENCE [LARGE SCALE GENOMIC DNA]</scope>
    <source>
        <strain evidence="6 7">CGMCC 4.2023</strain>
    </source>
</reference>
<dbReference type="SMART" id="SM01012">
    <property type="entry name" value="ANTAR"/>
    <property type="match status" value="1"/>
</dbReference>
<feature type="domain" description="ANTAR" evidence="5">
    <location>
        <begin position="164"/>
        <end position="225"/>
    </location>
</feature>
<keyword evidence="2" id="KW-0418">Kinase</keyword>
<evidence type="ECO:0000256" key="4">
    <source>
        <dbReference type="ARBA" id="ARBA00023163"/>
    </source>
</evidence>
<dbReference type="InterPro" id="IPR011006">
    <property type="entry name" value="CheY-like_superfamily"/>
</dbReference>
<dbReference type="GO" id="GO:0016301">
    <property type="term" value="F:kinase activity"/>
    <property type="evidence" value="ECO:0007669"/>
    <property type="project" value="UniProtKB-KW"/>
</dbReference>
<keyword evidence="3" id="KW-0805">Transcription regulation</keyword>
<dbReference type="InterPro" id="IPR036388">
    <property type="entry name" value="WH-like_DNA-bd_sf"/>
</dbReference>
<dbReference type="GO" id="GO:0003723">
    <property type="term" value="F:RNA binding"/>
    <property type="evidence" value="ECO:0007669"/>
    <property type="project" value="InterPro"/>
</dbReference>
<dbReference type="Pfam" id="PF13185">
    <property type="entry name" value="GAF_2"/>
    <property type="match status" value="1"/>
</dbReference>
<dbReference type="SUPFAM" id="SSF55781">
    <property type="entry name" value="GAF domain-like"/>
    <property type="match status" value="1"/>
</dbReference>
<sequence length="241" mass="25961">MTKMHEPGTPDLTGLLLSTRTLETFLDALAQSAMDFATGSDGCGITLERGNRPLTVASTGASADRMDEKQYGQNDGPCLEALRTGREVSVTDMSVEDRWGEYPAFAVAQGTHSSLSLPLLQRGDTAGALNLYSPRARGFRDVDVRFLRALAAEASGAIALAQQMADAEEFAADLKAALVSRTVIDQAIGVVMAQQRCSPQQAFELLRQASQHRNVKLRKLCEDMVGRFGGPPEGPEPRPRP</sequence>
<evidence type="ECO:0000313" key="7">
    <source>
        <dbReference type="Proteomes" id="UP000236754"/>
    </source>
</evidence>
<name>A0A1H6DRD8_9ACTN</name>
<dbReference type="InterPro" id="IPR029016">
    <property type="entry name" value="GAF-like_dom_sf"/>
</dbReference>
<dbReference type="InterPro" id="IPR005561">
    <property type="entry name" value="ANTAR"/>
</dbReference>
<dbReference type="PROSITE" id="PS50921">
    <property type="entry name" value="ANTAR"/>
    <property type="match status" value="1"/>
</dbReference>
<dbReference type="InterPro" id="IPR003018">
    <property type="entry name" value="GAF"/>
</dbReference>
<organism evidence="6 7">
    <name type="scientific">Actinacidiphila yanglinensis</name>
    <dbReference type="NCBI Taxonomy" id="310779"/>
    <lineage>
        <taxon>Bacteria</taxon>
        <taxon>Bacillati</taxon>
        <taxon>Actinomycetota</taxon>
        <taxon>Actinomycetes</taxon>
        <taxon>Kitasatosporales</taxon>
        <taxon>Streptomycetaceae</taxon>
        <taxon>Actinacidiphila</taxon>
    </lineage>
</organism>
<dbReference type="Pfam" id="PF03861">
    <property type="entry name" value="ANTAR"/>
    <property type="match status" value="1"/>
</dbReference>
<dbReference type="Proteomes" id="UP000236754">
    <property type="component" value="Unassembled WGS sequence"/>
</dbReference>
<dbReference type="AlphaFoldDB" id="A0A1H6DRD8"/>
<dbReference type="SUPFAM" id="SSF52172">
    <property type="entry name" value="CheY-like"/>
    <property type="match status" value="1"/>
</dbReference>
<evidence type="ECO:0000256" key="2">
    <source>
        <dbReference type="ARBA" id="ARBA00022777"/>
    </source>
</evidence>
<dbReference type="Gene3D" id="1.10.10.10">
    <property type="entry name" value="Winged helix-like DNA-binding domain superfamily/Winged helix DNA-binding domain"/>
    <property type="match status" value="1"/>
</dbReference>
<evidence type="ECO:0000313" key="6">
    <source>
        <dbReference type="EMBL" id="SEG87263.1"/>
    </source>
</evidence>
<dbReference type="InterPro" id="IPR012074">
    <property type="entry name" value="GAF_ANTAR"/>
</dbReference>
<keyword evidence="7" id="KW-1185">Reference proteome</keyword>
<protein>
    <submittedName>
        <fullName evidence="6">ANTAR domain-containing protein</fullName>
    </submittedName>
</protein>
<evidence type="ECO:0000259" key="5">
    <source>
        <dbReference type="PROSITE" id="PS50921"/>
    </source>
</evidence>
<keyword evidence="4" id="KW-0804">Transcription</keyword>
<accession>A0A1H6DRD8</accession>
<evidence type="ECO:0000256" key="3">
    <source>
        <dbReference type="ARBA" id="ARBA00023015"/>
    </source>
</evidence>
<dbReference type="Gene3D" id="3.30.450.40">
    <property type="match status" value="1"/>
</dbReference>
<keyword evidence="1" id="KW-0808">Transferase</keyword>
<dbReference type="EMBL" id="FNVU01000018">
    <property type="protein sequence ID" value="SEG87263.1"/>
    <property type="molecule type" value="Genomic_DNA"/>
</dbReference>
<gene>
    <name evidence="6" type="ORF">SAMN05216223_11866</name>
</gene>
<evidence type="ECO:0000256" key="1">
    <source>
        <dbReference type="ARBA" id="ARBA00022679"/>
    </source>
</evidence>
<proteinExistence type="predicted"/>
<dbReference type="PIRSF" id="PIRSF036625">
    <property type="entry name" value="GAF_ANTAR"/>
    <property type="match status" value="1"/>
</dbReference>